<sequence length="36" mass="4229">MLLRTRPGQFQLCNNIGLSVECKKTYSYTYFYSTTT</sequence>
<dbReference type="EMBL" id="GBRH01201364">
    <property type="protein sequence ID" value="JAD96531.1"/>
    <property type="molecule type" value="Transcribed_RNA"/>
</dbReference>
<dbReference type="AlphaFoldDB" id="A0A0A9E909"/>
<accession>A0A0A9E909</accession>
<proteinExistence type="predicted"/>
<organism evidence="1">
    <name type="scientific">Arundo donax</name>
    <name type="common">Giant reed</name>
    <name type="synonym">Donax arundinaceus</name>
    <dbReference type="NCBI Taxonomy" id="35708"/>
    <lineage>
        <taxon>Eukaryota</taxon>
        <taxon>Viridiplantae</taxon>
        <taxon>Streptophyta</taxon>
        <taxon>Embryophyta</taxon>
        <taxon>Tracheophyta</taxon>
        <taxon>Spermatophyta</taxon>
        <taxon>Magnoliopsida</taxon>
        <taxon>Liliopsida</taxon>
        <taxon>Poales</taxon>
        <taxon>Poaceae</taxon>
        <taxon>PACMAD clade</taxon>
        <taxon>Arundinoideae</taxon>
        <taxon>Arundineae</taxon>
        <taxon>Arundo</taxon>
    </lineage>
</organism>
<reference evidence="1" key="2">
    <citation type="journal article" date="2015" name="Data Brief">
        <title>Shoot transcriptome of the giant reed, Arundo donax.</title>
        <authorList>
            <person name="Barrero R.A."/>
            <person name="Guerrero F.D."/>
            <person name="Moolhuijzen P."/>
            <person name="Goolsby J.A."/>
            <person name="Tidwell J."/>
            <person name="Bellgard S.E."/>
            <person name="Bellgard M.I."/>
        </authorList>
    </citation>
    <scope>NUCLEOTIDE SEQUENCE</scope>
    <source>
        <tissue evidence="1">Shoot tissue taken approximately 20 cm above the soil surface</tissue>
    </source>
</reference>
<protein>
    <submittedName>
        <fullName evidence="1">Uncharacterized protein</fullName>
    </submittedName>
</protein>
<evidence type="ECO:0000313" key="1">
    <source>
        <dbReference type="EMBL" id="JAD96531.1"/>
    </source>
</evidence>
<name>A0A0A9E909_ARUDO</name>
<reference evidence="1" key="1">
    <citation type="submission" date="2014-09" db="EMBL/GenBank/DDBJ databases">
        <authorList>
            <person name="Magalhaes I.L.F."/>
            <person name="Oliveira U."/>
            <person name="Santos F.R."/>
            <person name="Vidigal T.H.D.A."/>
            <person name="Brescovit A.D."/>
            <person name="Santos A.J."/>
        </authorList>
    </citation>
    <scope>NUCLEOTIDE SEQUENCE</scope>
    <source>
        <tissue evidence="1">Shoot tissue taken approximately 20 cm above the soil surface</tissue>
    </source>
</reference>